<dbReference type="InterPro" id="IPR000198">
    <property type="entry name" value="RhoGAP_dom"/>
</dbReference>
<evidence type="ECO:0000256" key="4">
    <source>
        <dbReference type="SAM" id="MobiDB-lite"/>
    </source>
</evidence>
<dbReference type="GO" id="GO:0005938">
    <property type="term" value="C:cell cortex"/>
    <property type="evidence" value="ECO:0007669"/>
    <property type="project" value="UniProtKB-ARBA"/>
</dbReference>
<proteinExistence type="predicted"/>
<dbReference type="eggNOG" id="KOG1450">
    <property type="taxonomic scope" value="Eukaryota"/>
</dbReference>
<dbReference type="SMART" id="SM00324">
    <property type="entry name" value="RhoGAP"/>
    <property type="match status" value="1"/>
</dbReference>
<feature type="compositionally biased region" description="Low complexity" evidence="4">
    <location>
        <begin position="440"/>
        <end position="464"/>
    </location>
</feature>
<feature type="compositionally biased region" description="Low complexity" evidence="4">
    <location>
        <begin position="417"/>
        <end position="429"/>
    </location>
</feature>
<dbReference type="InterPro" id="IPR008936">
    <property type="entry name" value="Rho_GTPase_activation_prot"/>
</dbReference>
<dbReference type="SUPFAM" id="SSF103657">
    <property type="entry name" value="BAR/IMD domain-like"/>
    <property type="match status" value="1"/>
</dbReference>
<keyword evidence="1" id="KW-0343">GTPase activation</keyword>
<dbReference type="HOGENOM" id="CLU_010730_2_0_1"/>
<dbReference type="PANTHER" id="PTHR23176">
    <property type="entry name" value="RHO/RAC/CDC GTPASE-ACTIVATING PROTEIN"/>
    <property type="match status" value="1"/>
</dbReference>
<evidence type="ECO:0000259" key="6">
    <source>
        <dbReference type="PROSITE" id="PS51741"/>
    </source>
</evidence>
<dbReference type="Gene3D" id="1.20.1270.60">
    <property type="entry name" value="Arfaptin homology (AH) domain/BAR domain"/>
    <property type="match status" value="1"/>
</dbReference>
<dbReference type="AlphaFoldDB" id="B9W812"/>
<dbReference type="OrthoDB" id="437889at2759"/>
<dbReference type="Proteomes" id="UP000002605">
    <property type="component" value="Chromosome 1"/>
</dbReference>
<feature type="region of interest" description="Disordered" evidence="4">
    <location>
        <begin position="366"/>
        <end position="481"/>
    </location>
</feature>
<dbReference type="Gene3D" id="1.10.555.10">
    <property type="entry name" value="Rho GTPase activation protein"/>
    <property type="match status" value="1"/>
</dbReference>
<dbReference type="CDD" id="cd07652">
    <property type="entry name" value="F-BAR_Rgd1"/>
    <property type="match status" value="1"/>
</dbReference>
<dbReference type="Pfam" id="PF00620">
    <property type="entry name" value="RhoGAP"/>
    <property type="match status" value="1"/>
</dbReference>
<feature type="coiled-coil region" evidence="3">
    <location>
        <begin position="181"/>
        <end position="232"/>
    </location>
</feature>
<dbReference type="GO" id="GO:0007165">
    <property type="term" value="P:signal transduction"/>
    <property type="evidence" value="ECO:0007669"/>
    <property type="project" value="InterPro"/>
</dbReference>
<keyword evidence="2 3" id="KW-0175">Coiled coil</keyword>
<dbReference type="GO" id="GO:0005933">
    <property type="term" value="C:cellular bud"/>
    <property type="evidence" value="ECO:0007669"/>
    <property type="project" value="UniProtKB-ARBA"/>
</dbReference>
<accession>B9W812</accession>
<organism evidence="8 9">
    <name type="scientific">Candida dubliniensis (strain CD36 / ATCC MYA-646 / CBS 7987 / NCPF 3949 / NRRL Y-17841)</name>
    <name type="common">Yeast</name>
    <dbReference type="NCBI Taxonomy" id="573826"/>
    <lineage>
        <taxon>Eukaryota</taxon>
        <taxon>Fungi</taxon>
        <taxon>Dikarya</taxon>
        <taxon>Ascomycota</taxon>
        <taxon>Saccharomycotina</taxon>
        <taxon>Pichiomycetes</taxon>
        <taxon>Debaryomycetaceae</taxon>
        <taxon>Candida/Lodderomyces clade</taxon>
        <taxon>Candida</taxon>
    </lineage>
</organism>
<dbReference type="FunFam" id="1.20.1270.60:FF:000063">
    <property type="entry name" value="Rho GTPase activator"/>
    <property type="match status" value="1"/>
</dbReference>
<feature type="region of interest" description="Disordered" evidence="4">
    <location>
        <begin position="1"/>
        <end position="37"/>
    </location>
</feature>
<dbReference type="InterPro" id="IPR050729">
    <property type="entry name" value="Rho-GAP"/>
</dbReference>
<dbReference type="EMBL" id="FM992688">
    <property type="protein sequence ID" value="CAX44827.1"/>
    <property type="molecule type" value="Genomic_DNA"/>
</dbReference>
<dbReference type="GeneID" id="8044771"/>
<feature type="compositionally biased region" description="Low complexity" evidence="4">
    <location>
        <begin position="366"/>
        <end position="395"/>
    </location>
</feature>
<dbReference type="PROSITE" id="PS50238">
    <property type="entry name" value="RHOGAP"/>
    <property type="match status" value="1"/>
</dbReference>
<protein>
    <submittedName>
        <fullName evidence="8">Rho-GTPase-activating protein, putative</fullName>
    </submittedName>
</protein>
<dbReference type="PROSITE" id="PS51741">
    <property type="entry name" value="F_BAR"/>
    <property type="match status" value="1"/>
</dbReference>
<dbReference type="KEGG" id="cdu:CD36_05690"/>
<evidence type="ECO:0000256" key="1">
    <source>
        <dbReference type="ARBA" id="ARBA00022468"/>
    </source>
</evidence>
<keyword evidence="9" id="KW-1185">Reference proteome</keyword>
<gene>
    <name evidence="7" type="ordered locus">Cd36_05690</name>
    <name evidence="8" type="ORF">CD36_05690</name>
</gene>
<feature type="domain" description="F-BAR" evidence="6">
    <location>
        <begin position="47"/>
        <end position="314"/>
    </location>
</feature>
<reference evidence="8 9" key="1">
    <citation type="journal article" date="2009" name="Genome Res.">
        <title>Comparative genomics of the fungal pathogens Candida dubliniensis and Candida albicans.</title>
        <authorList>
            <person name="Jackson A.P."/>
            <person name="Gamble J.A."/>
            <person name="Yeomans T."/>
            <person name="Moran G.P."/>
            <person name="Saunders D."/>
            <person name="Harris D."/>
            <person name="Aslett M."/>
            <person name="Barrell J.F."/>
            <person name="Butler G."/>
            <person name="Citiulo F."/>
            <person name="Coleman D.C."/>
            <person name="de Groot P.W.J."/>
            <person name="Goodwin T.J."/>
            <person name="Quail M.A."/>
            <person name="McQuillan J."/>
            <person name="Munro C.A."/>
            <person name="Pain A."/>
            <person name="Poulter R.T."/>
            <person name="Rajandream M.A."/>
            <person name="Renauld H."/>
            <person name="Spiering M.J."/>
            <person name="Tivey A."/>
            <person name="Gow N.A.R."/>
            <person name="Barrell B."/>
            <person name="Sullivan D.J."/>
            <person name="Berriman M."/>
        </authorList>
    </citation>
    <scope>NUCLEOTIDE SEQUENCE [LARGE SCALE GENOMIC DNA]</scope>
    <source>
        <strain evidence="9">CD36 / ATCC MYA-646 / CBS 7987 / NCPF 3949 / NRRL Y-17841</strain>
    </source>
</reference>
<evidence type="ECO:0000313" key="8">
    <source>
        <dbReference type="EMBL" id="CAX44827.1"/>
    </source>
</evidence>
<dbReference type="CGD" id="CAL0000164754">
    <property type="gene designation" value="Cd36_05690"/>
</dbReference>
<dbReference type="SUPFAM" id="SSF48350">
    <property type="entry name" value="GTPase activation domain, GAP"/>
    <property type="match status" value="1"/>
</dbReference>
<evidence type="ECO:0000313" key="9">
    <source>
        <dbReference type="Proteomes" id="UP000002605"/>
    </source>
</evidence>
<evidence type="ECO:0000256" key="3">
    <source>
        <dbReference type="SAM" id="Coils"/>
    </source>
</evidence>
<feature type="compositionally biased region" description="Polar residues" evidence="4">
    <location>
        <begin position="8"/>
        <end position="23"/>
    </location>
</feature>
<dbReference type="PANTHER" id="PTHR23176:SF128">
    <property type="entry name" value="RHO GTPASE-ACTIVATING PROTEIN RGD1"/>
    <property type="match status" value="1"/>
</dbReference>
<dbReference type="Pfam" id="PF00611">
    <property type="entry name" value="FCH"/>
    <property type="match status" value="1"/>
</dbReference>
<feature type="compositionally biased region" description="Polar residues" evidence="4">
    <location>
        <begin position="430"/>
        <end position="439"/>
    </location>
</feature>
<dbReference type="InterPro" id="IPR031160">
    <property type="entry name" value="F_BAR_dom"/>
</dbReference>
<dbReference type="GO" id="GO:0005096">
    <property type="term" value="F:GTPase activator activity"/>
    <property type="evidence" value="ECO:0007669"/>
    <property type="project" value="UniProtKB-KW"/>
</dbReference>
<dbReference type="InterPro" id="IPR027267">
    <property type="entry name" value="AH/BAR_dom_sf"/>
</dbReference>
<evidence type="ECO:0000256" key="2">
    <source>
        <dbReference type="PROSITE-ProRule" id="PRU01077"/>
    </source>
</evidence>
<evidence type="ECO:0000313" key="7">
    <source>
        <dbReference type="CGD" id="CAL0000164754"/>
    </source>
</evidence>
<evidence type="ECO:0000259" key="5">
    <source>
        <dbReference type="PROSITE" id="PS50238"/>
    </source>
</evidence>
<feature type="domain" description="Rho-GAP" evidence="5">
    <location>
        <begin position="492"/>
        <end position="687"/>
    </location>
</feature>
<dbReference type="RefSeq" id="XP_002417233.1">
    <property type="nucleotide sequence ID" value="XM_002417188.1"/>
</dbReference>
<sequence>MSDRSVNKTDSSTNLGSSLTKTVSPPLPQPPTSLAQTDSAKLLDSDPKIQKILNSDYTIDVLLNRLKESLNSGEEFSKFIKKKAQIEDDHYNQLKKFAGHIRTNMKNNSRNLKNDSLQFQMDKIIQFDESLYGVGNSYVVALNTMYDELTSLIGTISRTRKLIKDEHKRKEKDCIDAIITAEKAKTKYNHLCEDLDRLKTSDPNKKSFSLKNKSVEQQEDELSRKVDIADQEYKSKVTTCKKLKDEIMVIHRPNNTKKLKNLILEMDIALNLQLQKYATWNENLIMNSGVLICPLQSSKASMKSMASDIDNEKDLYQYLLRNGTTGDNKSLVPVEYHVHHSLIKTKDIGKPFLNTTNTPANLKSAAATNRWNNTTNSNNTSTALNSNSNSNSNSNIDGHSKNSSSISHGTGGSSMLGVGASTSGSSTVGPTKSNDTFNGHSSSATHVSSSPSVPESSAPASYSSLDPAVSQTSSHIKGPKPLSTFQHPTFGISIEDVIQFAGVDNVPLVVRKCIEIIETYGLNLVGIYRISSNQNQVNKLKESIDSNFTNYLTIGKDIDPSNVYESEVFCVASLLKLYFTSLPEPLFTSAASKSFIETVKSTDGHFIAKKLHQLVFGLPDGAYFTLRALMFHLNKVAEHEAENRMNAKSLAIIWGPVLFNDSSTSAQDLSYKTKVVEELMIIATDIFELDE</sequence>
<name>B9W812_CANDC</name>
<dbReference type="InterPro" id="IPR001060">
    <property type="entry name" value="FCH_dom"/>
</dbReference>
<dbReference type="VEuPathDB" id="FungiDB:CD36_05690"/>